<reference evidence="1" key="1">
    <citation type="journal article" date="2014" name="Front. Microbiol.">
        <title>High frequency of phylogenetically diverse reductive dehalogenase-homologous genes in deep subseafloor sedimentary metagenomes.</title>
        <authorList>
            <person name="Kawai M."/>
            <person name="Futagami T."/>
            <person name="Toyoda A."/>
            <person name="Takaki Y."/>
            <person name="Nishi S."/>
            <person name="Hori S."/>
            <person name="Arai W."/>
            <person name="Tsubouchi T."/>
            <person name="Morono Y."/>
            <person name="Uchiyama I."/>
            <person name="Ito T."/>
            <person name="Fujiyama A."/>
            <person name="Inagaki F."/>
            <person name="Takami H."/>
        </authorList>
    </citation>
    <scope>NUCLEOTIDE SEQUENCE</scope>
    <source>
        <strain evidence="1">Expedition CK06-06</strain>
    </source>
</reference>
<dbReference type="AlphaFoldDB" id="X1FWM5"/>
<organism evidence="1">
    <name type="scientific">marine sediment metagenome</name>
    <dbReference type="NCBI Taxonomy" id="412755"/>
    <lineage>
        <taxon>unclassified sequences</taxon>
        <taxon>metagenomes</taxon>
        <taxon>ecological metagenomes</taxon>
    </lineage>
</organism>
<proteinExistence type="predicted"/>
<evidence type="ECO:0008006" key="2">
    <source>
        <dbReference type="Google" id="ProtNLM"/>
    </source>
</evidence>
<name>X1FWM5_9ZZZZ</name>
<evidence type="ECO:0000313" key="1">
    <source>
        <dbReference type="EMBL" id="GAH50016.1"/>
    </source>
</evidence>
<feature type="non-terminal residue" evidence="1">
    <location>
        <position position="35"/>
    </location>
</feature>
<comment type="caution">
    <text evidence="1">The sequence shown here is derived from an EMBL/GenBank/DDBJ whole genome shotgun (WGS) entry which is preliminary data.</text>
</comment>
<protein>
    <recommendedName>
        <fullName evidence="2">DNA repair exonuclease</fullName>
    </recommendedName>
</protein>
<accession>X1FWM5</accession>
<dbReference type="EMBL" id="BARU01021848">
    <property type="protein sequence ID" value="GAH50016.1"/>
    <property type="molecule type" value="Genomic_DNA"/>
</dbReference>
<sequence>MFRFLHAADIHLDSAMVGLDLPEDTPLDQVRGATS</sequence>
<gene>
    <name evidence="1" type="ORF">S03H2_35686</name>
</gene>